<dbReference type="InterPro" id="IPR050140">
    <property type="entry name" value="SRY-related_HMG-box_TF-like"/>
</dbReference>
<dbReference type="GO" id="GO:0000978">
    <property type="term" value="F:RNA polymerase II cis-regulatory region sequence-specific DNA binding"/>
    <property type="evidence" value="ECO:0007669"/>
    <property type="project" value="TreeGrafter"/>
</dbReference>
<name>A0A8J4SSB2_9TREM</name>
<dbReference type="GO" id="GO:0007420">
    <property type="term" value="P:brain development"/>
    <property type="evidence" value="ECO:0007669"/>
    <property type="project" value="TreeGrafter"/>
</dbReference>
<dbReference type="SUPFAM" id="SSF47095">
    <property type="entry name" value="HMG-box"/>
    <property type="match status" value="1"/>
</dbReference>
<dbReference type="GO" id="GO:0005634">
    <property type="term" value="C:nucleus"/>
    <property type="evidence" value="ECO:0007669"/>
    <property type="project" value="UniProtKB-SubCell"/>
</dbReference>
<dbReference type="InterPro" id="IPR009071">
    <property type="entry name" value="HMG_box_dom"/>
</dbReference>
<comment type="caution">
    <text evidence="7">The sequence shown here is derived from an EMBL/GenBank/DDBJ whole genome shotgun (WGS) entry which is preliminary data.</text>
</comment>
<dbReference type="SMART" id="SM00398">
    <property type="entry name" value="HMG"/>
    <property type="match status" value="1"/>
</dbReference>
<dbReference type="Pfam" id="PF00505">
    <property type="entry name" value="HMG_box"/>
    <property type="match status" value="1"/>
</dbReference>
<reference evidence="7" key="1">
    <citation type="submission" date="2019-05" db="EMBL/GenBank/DDBJ databases">
        <title>Annotation for the trematode Paragonimus heterotremus.</title>
        <authorList>
            <person name="Choi Y.-J."/>
        </authorList>
    </citation>
    <scope>NUCLEOTIDE SEQUENCE</scope>
    <source>
        <strain evidence="7">LC</strain>
    </source>
</reference>
<dbReference type="CDD" id="cd22028">
    <property type="entry name" value="HMG-box_SoxA_SoxB_SoxG"/>
    <property type="match status" value="1"/>
</dbReference>
<evidence type="ECO:0000256" key="4">
    <source>
        <dbReference type="PROSITE-ProRule" id="PRU00267"/>
    </source>
</evidence>
<evidence type="ECO:0000259" key="6">
    <source>
        <dbReference type="PROSITE" id="PS50118"/>
    </source>
</evidence>
<keyword evidence="3 4" id="KW-0539">Nucleus</keyword>
<proteinExistence type="predicted"/>
<dbReference type="GO" id="GO:0030182">
    <property type="term" value="P:neuron differentiation"/>
    <property type="evidence" value="ECO:0007669"/>
    <property type="project" value="TreeGrafter"/>
</dbReference>
<dbReference type="FunFam" id="1.10.30.10:FF:000002">
    <property type="entry name" value="transcription factor Sox-2"/>
    <property type="match status" value="1"/>
</dbReference>
<dbReference type="Gene3D" id="1.10.30.10">
    <property type="entry name" value="High mobility group box domain"/>
    <property type="match status" value="1"/>
</dbReference>
<dbReference type="EMBL" id="LUCH01000825">
    <property type="protein sequence ID" value="KAF5404237.1"/>
    <property type="molecule type" value="Genomic_DNA"/>
</dbReference>
<accession>A0A8J4SSB2</accession>
<gene>
    <name evidence="7" type="ORF">PHET_01179</name>
</gene>
<feature type="DNA-binding region" description="HMG box" evidence="4">
    <location>
        <begin position="250"/>
        <end position="318"/>
    </location>
</feature>
<keyword evidence="2 4" id="KW-0238">DNA-binding</keyword>
<dbReference type="Proteomes" id="UP000748531">
    <property type="component" value="Unassembled WGS sequence"/>
</dbReference>
<evidence type="ECO:0000256" key="3">
    <source>
        <dbReference type="ARBA" id="ARBA00023242"/>
    </source>
</evidence>
<keyword evidence="8" id="KW-1185">Reference proteome</keyword>
<dbReference type="AlphaFoldDB" id="A0A8J4SSB2"/>
<dbReference type="PANTHER" id="PTHR10270">
    <property type="entry name" value="SOX TRANSCRIPTION FACTOR"/>
    <property type="match status" value="1"/>
</dbReference>
<comment type="subcellular location">
    <subcellularLocation>
        <location evidence="1">Nucleus</location>
    </subcellularLocation>
</comment>
<sequence length="507" mass="55950">MNGLLNAEPFEPSENLDYSSSCEPVFPHPTTVCNPDWVPMCKYPDTGRQLPSVDEFLSLGAAASNNTCVDETSCISLKGESRLWGTDPISTPWMTSNLISVHSNLNGNESITDMIPTPCLLHTPSDACDSFSPMIAQQVDSEQSISMNSKPLDYSVSTDEICDLNLESNATEHCQFESFQLIQEYLNNDPLISDTCPRVVLPPVQDVMASYPSALGPTVTIVCAEHSTCESVYYTSTTPVSVDCSKTERIKRPMNAFMVWSRAQRKRLALENPKLHNSEISKQLGSMWKSLTDSDKSPFVEEANRLRDCHMRCYPDYKYRPRRKQHDGKGKGKSVTQVGHPGKVKFRQTQFAVNQRKPNQLMTTCELGYLPVSDICSHLPTEMISFTSSQPIVLTSQTDHLHTGLGLDPNAHASSSTGQSHMVSVVQYEPITFMDISPPMITECSLSGLSLAQDINSNALPVDSLSDSSLQLSSSLNDWLPASINSPGCQIKLDDSDSLDLPQYQTV</sequence>
<dbReference type="GO" id="GO:0001228">
    <property type="term" value="F:DNA-binding transcription activator activity, RNA polymerase II-specific"/>
    <property type="evidence" value="ECO:0007669"/>
    <property type="project" value="TreeGrafter"/>
</dbReference>
<evidence type="ECO:0000256" key="5">
    <source>
        <dbReference type="SAM" id="MobiDB-lite"/>
    </source>
</evidence>
<evidence type="ECO:0000256" key="2">
    <source>
        <dbReference type="ARBA" id="ARBA00023125"/>
    </source>
</evidence>
<feature type="region of interest" description="Disordered" evidence="5">
    <location>
        <begin position="320"/>
        <end position="339"/>
    </location>
</feature>
<protein>
    <submittedName>
        <fullName evidence="7">Transcription factor Sox-3-A</fullName>
    </submittedName>
</protein>
<dbReference type="PROSITE" id="PS50118">
    <property type="entry name" value="HMG_BOX_2"/>
    <property type="match status" value="1"/>
</dbReference>
<evidence type="ECO:0000313" key="7">
    <source>
        <dbReference type="EMBL" id="KAF5404237.1"/>
    </source>
</evidence>
<evidence type="ECO:0000256" key="1">
    <source>
        <dbReference type="ARBA" id="ARBA00004123"/>
    </source>
</evidence>
<dbReference type="InterPro" id="IPR036910">
    <property type="entry name" value="HMG_box_dom_sf"/>
</dbReference>
<organism evidence="7 8">
    <name type="scientific">Paragonimus heterotremus</name>
    <dbReference type="NCBI Taxonomy" id="100268"/>
    <lineage>
        <taxon>Eukaryota</taxon>
        <taxon>Metazoa</taxon>
        <taxon>Spiralia</taxon>
        <taxon>Lophotrochozoa</taxon>
        <taxon>Platyhelminthes</taxon>
        <taxon>Trematoda</taxon>
        <taxon>Digenea</taxon>
        <taxon>Plagiorchiida</taxon>
        <taxon>Troglotremata</taxon>
        <taxon>Troglotrematidae</taxon>
        <taxon>Paragonimus</taxon>
    </lineage>
</organism>
<dbReference type="PANTHER" id="PTHR10270:SF231">
    <property type="entry name" value="TRANSCRIPTION FACTOR SOX-2"/>
    <property type="match status" value="1"/>
</dbReference>
<dbReference type="GO" id="GO:0000122">
    <property type="term" value="P:negative regulation of transcription by RNA polymerase II"/>
    <property type="evidence" value="ECO:0007669"/>
    <property type="project" value="TreeGrafter"/>
</dbReference>
<evidence type="ECO:0000313" key="8">
    <source>
        <dbReference type="Proteomes" id="UP000748531"/>
    </source>
</evidence>
<feature type="domain" description="HMG box" evidence="6">
    <location>
        <begin position="250"/>
        <end position="318"/>
    </location>
</feature>
<dbReference type="OrthoDB" id="6247875at2759"/>